<proteinExistence type="inferred from homology"/>
<dbReference type="Pfam" id="PF11974">
    <property type="entry name" value="bMG3"/>
    <property type="match status" value="1"/>
</dbReference>
<dbReference type="Pfam" id="PF01835">
    <property type="entry name" value="MG2"/>
    <property type="match status" value="1"/>
</dbReference>
<organism evidence="6 7">
    <name type="scientific">Prosthecobacter fluviatilis</name>
    <dbReference type="NCBI Taxonomy" id="445931"/>
    <lineage>
        <taxon>Bacteria</taxon>
        <taxon>Pseudomonadati</taxon>
        <taxon>Verrucomicrobiota</taxon>
        <taxon>Verrucomicrobiia</taxon>
        <taxon>Verrucomicrobiales</taxon>
        <taxon>Verrucomicrobiaceae</taxon>
        <taxon>Prosthecobacter</taxon>
    </lineage>
</organism>
<feature type="domain" description="Alpha-2-macroglobulin" evidence="5">
    <location>
        <begin position="1253"/>
        <end position="1343"/>
    </location>
</feature>
<comment type="caution">
    <text evidence="6">The sequence shown here is derived from an EMBL/GenBank/DDBJ whole genome shotgun (WGS) entry which is preliminary data.</text>
</comment>
<evidence type="ECO:0000313" key="6">
    <source>
        <dbReference type="EMBL" id="MFC5454598.1"/>
    </source>
</evidence>
<feature type="compositionally biased region" description="Basic and acidic residues" evidence="2">
    <location>
        <begin position="1671"/>
        <end position="1684"/>
    </location>
</feature>
<dbReference type="Gene3D" id="1.50.10.20">
    <property type="match status" value="1"/>
</dbReference>
<reference evidence="7" key="1">
    <citation type="journal article" date="2019" name="Int. J. Syst. Evol. Microbiol.">
        <title>The Global Catalogue of Microorganisms (GCM) 10K type strain sequencing project: providing services to taxonomists for standard genome sequencing and annotation.</title>
        <authorList>
            <consortium name="The Broad Institute Genomics Platform"/>
            <consortium name="The Broad Institute Genome Sequencing Center for Infectious Disease"/>
            <person name="Wu L."/>
            <person name="Ma J."/>
        </authorList>
    </citation>
    <scope>NUCLEOTIDE SEQUENCE [LARGE SCALE GENOMIC DNA]</scope>
    <source>
        <strain evidence="7">CGMCC 4.1469</strain>
    </source>
</reference>
<dbReference type="Gene3D" id="2.60.40.1930">
    <property type="match status" value="1"/>
</dbReference>
<feature type="signal peptide" evidence="3">
    <location>
        <begin position="1"/>
        <end position="26"/>
    </location>
</feature>
<dbReference type="InterPro" id="IPR047565">
    <property type="entry name" value="Alpha-macroglob_thiol-ester_cl"/>
</dbReference>
<keyword evidence="3" id="KW-0732">Signal</keyword>
<dbReference type="Pfam" id="PF00207">
    <property type="entry name" value="A2M"/>
    <property type="match status" value="1"/>
</dbReference>
<dbReference type="InterPro" id="IPR002890">
    <property type="entry name" value="MG2"/>
</dbReference>
<dbReference type="PANTHER" id="PTHR40094">
    <property type="entry name" value="ALPHA-2-MACROGLOBULIN HOMOLOG"/>
    <property type="match status" value="1"/>
</dbReference>
<dbReference type="CDD" id="cd02891">
    <property type="entry name" value="A2M_like"/>
    <property type="match status" value="1"/>
</dbReference>
<evidence type="ECO:0000256" key="3">
    <source>
        <dbReference type="SAM" id="SignalP"/>
    </source>
</evidence>
<feature type="domain" description="Alpha-2-macroglobulin bait region" evidence="4">
    <location>
        <begin position="1037"/>
        <end position="1186"/>
    </location>
</feature>
<evidence type="ECO:0000259" key="4">
    <source>
        <dbReference type="SMART" id="SM01359"/>
    </source>
</evidence>
<dbReference type="SMART" id="SM01360">
    <property type="entry name" value="A2M"/>
    <property type="match status" value="1"/>
</dbReference>
<gene>
    <name evidence="6" type="ORF">ACFQDI_07040</name>
</gene>
<dbReference type="InterPro" id="IPR051802">
    <property type="entry name" value="YfhM-like"/>
</dbReference>
<evidence type="ECO:0000313" key="7">
    <source>
        <dbReference type="Proteomes" id="UP001596052"/>
    </source>
</evidence>
<dbReference type="Proteomes" id="UP001596052">
    <property type="component" value="Unassembled WGS sequence"/>
</dbReference>
<dbReference type="Pfam" id="PF07703">
    <property type="entry name" value="A2M_BRD"/>
    <property type="match status" value="1"/>
</dbReference>
<dbReference type="InterPro" id="IPR008930">
    <property type="entry name" value="Terpenoid_cyclase/PrenylTrfase"/>
</dbReference>
<dbReference type="SUPFAM" id="SSF48239">
    <property type="entry name" value="Terpenoid cyclases/Protein prenyltransferases"/>
    <property type="match status" value="1"/>
</dbReference>
<comment type="similarity">
    <text evidence="1">Belongs to the protease inhibitor I39 (alpha-2-macroglobulin) family. Bacterial alpha-2-macroglobulin subfamily.</text>
</comment>
<evidence type="ECO:0000256" key="2">
    <source>
        <dbReference type="SAM" id="MobiDB-lite"/>
    </source>
</evidence>
<evidence type="ECO:0000256" key="1">
    <source>
        <dbReference type="ARBA" id="ARBA00010556"/>
    </source>
</evidence>
<name>A0ABW0KPD0_9BACT</name>
<dbReference type="InterPro" id="IPR001599">
    <property type="entry name" value="Macroglobln_a2"/>
</dbReference>
<dbReference type="SMART" id="SM01419">
    <property type="entry name" value="Thiol-ester_cl"/>
    <property type="match status" value="1"/>
</dbReference>
<feature type="chain" id="PRO_5046832019" evidence="3">
    <location>
        <begin position="27"/>
        <end position="1988"/>
    </location>
</feature>
<keyword evidence="7" id="KW-1185">Reference proteome</keyword>
<dbReference type="Pfam" id="PF17973">
    <property type="entry name" value="bMG10"/>
    <property type="match status" value="1"/>
</dbReference>
<dbReference type="InterPro" id="IPR041246">
    <property type="entry name" value="Bact_MG10"/>
</dbReference>
<sequence>MKTTFSLALLPAMTLAFVSAIQLCHAAPPKGRADTKTPPSQELHASITINPEELAPDSTIEVVFPTAMVAKDQIGKSAATSPLVLIPELTGTFEWTSTRSGHFHLTQAPKFAASYEFKLRAGLTDLAGKPLAAEKLDSVESARFRIIDQHPRWFDDDAQNRSPRFLFEFNDSVTPAEVVKHIKFVSESSPQPVGAKVRHATGKDFTRMGAEPQATWAEEISKVKPSVGDDAARLSAIIVEPETQLSVGKWSLAIAETLSNTSGVNQIATGDDIQLGEIKPFEVREVEAHTPFDSDYYIDVDFNKRLLPPTNDEMTPEMVAAFAQKLAPFVTIRRASLGQKLASVVNKDEGPVTGLKAEILGQTLRFTGPFEVNKKYTVTVDMAMTSGDNLPLQANYKNEVTFIPNPPYLAAPTFINAQLAKGDGNYEFSAANVKQVRVRAKRLNGPELLKALDQYRAYQSAYYGNEKQKAAYRMQSIDAYPGTQVFDRSFPVNKPLDHSEILKLNWREVLGDFPAAPLFIELEGTAAAGIEQKGVMTQTLVQFTDLGIMQKSNGRETMVFVTSLETGKPVSGVRLTLVDNDLKLIGYGDTDASGIATAPGASPAFVLAEKNGDCAVIECSGSSIRIPYDISQAYENVWQPQRRTFVFSDRPLYKPGDTAHFKAHTRLLIGDDLSLDQAPAEGRLVIRDPRYRVVVDKPVTFTASGAWADDLVLPTGPAGWYDLSINLKSPNANSQSNDGGGMSFRIDDYKPNTFEVKLDTKAVKFQPDRIHLPLTANYYMGKALSVAKVQWSANSQRDYEAPAAYSRYHFGEAPSWSHYAQDRDADGDYSGHGDDEEENEWFVNGNLFLAEDGTATLEMPQPPPDRAALPQRVRVNAEVTDINEQTISSSTEFEVPGANFLLGLKGPEYFGTAGKPLQLEVVAIDSRGAPAAGDVRVEFKVERQEYHTLKIATAGGGSTTKDQVILREEMKQSVDLKTPTAGSAPSASIPFTPAVGGVYFVTAEAVDTKGTKVLSRMPFYAVGGSQFPWAMEDGNRMNLQPEKNTLKPGEDAVIVVKTPIAGTALVTVERNKLHRQFVTELTLENPIIRVPLGEDDFPNAYVSVTVIRGSAASTKQHQMPEYRVGYCALTVESDAKDLKLTVKPDRDEVRPAEEVKITAKVTDAKGAAVAGADVTLYAVDEGVLSLMKHETPDPSAFFHAEFPLAVDSFTSFDSLLSEEAAARDRGNKGFVVGGGDGEGAGPDANIRKNFVVTPLWLASGTTDAQGGLTASVKAPDNLTRYRIMAVAAHGVDRFGSAESAFKINKPLMVDPAVPRFARLGDEFLVKAIVHNTTPNAGAVEVTLELDSTADFIQEKRDFVPAALKSVNAANAKQQKVILQIKAGETAATAFPVQFVQLGTATWKWTARGVDWPAAASDSTVSTFEVNHPVPELRYVSYTRLKADEPNENLIKDVNPALLEGDGALSLGISNSRLFEARDAIGYVLHYPYGCVEQTTSATMPWLALGKYEPLFPDLLGGGKAKQAVQAGVDKLLQMTTDEGGLAYWPGGTEPSLWGSAYGGMLLLRAREQGADVPADAINKLVEFLSKKLRGLDEEKDLYNITDSALALYTLAKAGKPEPAYQNLLFGRRESLPEIARLYLALSMCLSNAPEQQIKDALGWKPAARAASPAKADGKSKAAKSEAKAKSVPPTRPVTWSHWAGNGANKALRLICYTHLGLTEEAEELAVAILQARNGRGEWGNTFTNAWTLTALAAYERSLKKAGEPLAATGRWDTQSVPLQLNAGFSSTHVNFALNQALSAKPLSVELPTGREIYGRVEAHSFPPQRAFAGENKGYAIERSYEELNMDGSTSGTEDLRVGDMVVVTLKIEIGGGDRYLAIDDALPAVFEAINPEFGTQSEREADQLPDGIQAWFCDHREIRTDRALFFTDFAPAKGKFSLQYLARVIAEGDTTAPPARIEAMYQPEKYGLSPTQRVRTLPSAGAKVAEVK</sequence>
<dbReference type="SMART" id="SM01359">
    <property type="entry name" value="A2M_N_2"/>
    <property type="match status" value="1"/>
</dbReference>
<dbReference type="InterPro" id="IPR013783">
    <property type="entry name" value="Ig-like_fold"/>
</dbReference>
<dbReference type="EMBL" id="JBHSMQ010000002">
    <property type="protein sequence ID" value="MFC5454598.1"/>
    <property type="molecule type" value="Genomic_DNA"/>
</dbReference>
<dbReference type="InterPro" id="IPR011625">
    <property type="entry name" value="A2M_N_BRD"/>
</dbReference>
<dbReference type="PANTHER" id="PTHR40094:SF1">
    <property type="entry name" value="UBIQUITIN DOMAIN-CONTAINING PROTEIN"/>
    <property type="match status" value="1"/>
</dbReference>
<evidence type="ECO:0000259" key="5">
    <source>
        <dbReference type="SMART" id="SM01360"/>
    </source>
</evidence>
<dbReference type="Gene3D" id="2.60.40.10">
    <property type="entry name" value="Immunoglobulins"/>
    <property type="match status" value="1"/>
</dbReference>
<protein>
    <submittedName>
        <fullName evidence="6">Alpha-2-macroglobulin</fullName>
    </submittedName>
</protein>
<accession>A0ABW0KPD0</accession>
<dbReference type="RefSeq" id="WP_377164839.1">
    <property type="nucleotide sequence ID" value="NZ_JBHSMQ010000002.1"/>
</dbReference>
<dbReference type="InterPro" id="IPR021868">
    <property type="entry name" value="Alpha_2_Macroglob_MG3"/>
</dbReference>
<feature type="region of interest" description="Disordered" evidence="2">
    <location>
        <begin position="1667"/>
        <end position="1695"/>
    </location>
</feature>